<evidence type="ECO:0000313" key="1">
    <source>
        <dbReference type="EMBL" id="JAH03735.1"/>
    </source>
</evidence>
<organism evidence="1">
    <name type="scientific">Anguilla anguilla</name>
    <name type="common">European freshwater eel</name>
    <name type="synonym">Muraena anguilla</name>
    <dbReference type="NCBI Taxonomy" id="7936"/>
    <lineage>
        <taxon>Eukaryota</taxon>
        <taxon>Metazoa</taxon>
        <taxon>Chordata</taxon>
        <taxon>Craniata</taxon>
        <taxon>Vertebrata</taxon>
        <taxon>Euteleostomi</taxon>
        <taxon>Actinopterygii</taxon>
        <taxon>Neopterygii</taxon>
        <taxon>Teleostei</taxon>
        <taxon>Anguilliformes</taxon>
        <taxon>Anguillidae</taxon>
        <taxon>Anguilla</taxon>
    </lineage>
</organism>
<reference evidence="1" key="1">
    <citation type="submission" date="2014-11" db="EMBL/GenBank/DDBJ databases">
        <authorList>
            <person name="Amaro Gonzalez C."/>
        </authorList>
    </citation>
    <scope>NUCLEOTIDE SEQUENCE</scope>
</reference>
<dbReference type="AlphaFoldDB" id="A0A0E9PI43"/>
<dbReference type="EMBL" id="GBXM01104842">
    <property type="protein sequence ID" value="JAH03735.1"/>
    <property type="molecule type" value="Transcribed_RNA"/>
</dbReference>
<name>A0A0E9PI43_ANGAN</name>
<reference evidence="1" key="2">
    <citation type="journal article" date="2015" name="Fish Shellfish Immunol.">
        <title>Early steps in the European eel (Anguilla anguilla)-Vibrio vulnificus interaction in the gills: Role of the RtxA13 toxin.</title>
        <authorList>
            <person name="Callol A."/>
            <person name="Pajuelo D."/>
            <person name="Ebbesson L."/>
            <person name="Teles M."/>
            <person name="MacKenzie S."/>
            <person name="Amaro C."/>
        </authorList>
    </citation>
    <scope>NUCLEOTIDE SEQUENCE</scope>
</reference>
<protein>
    <submittedName>
        <fullName evidence="1">Uncharacterized protein</fullName>
    </submittedName>
</protein>
<proteinExistence type="predicted"/>
<sequence length="32" mass="3784">MRINMVYVLIPTSINSTTMQEDLYLLTERIPQ</sequence>
<accession>A0A0E9PI43</accession>